<dbReference type="Proteomes" id="UP000762110">
    <property type="component" value="Unassembled WGS sequence"/>
</dbReference>
<dbReference type="Gene3D" id="3.10.450.50">
    <property type="match status" value="1"/>
</dbReference>
<sequence>MKRLSIILLFSLFGSIQLYAQSYSEETAVKSAINLLFDGMRNADTAMIRKAFATQNTMQTIAKNKEGNFVVRTENVSDFIKSIGAPHPEKYDERIVFTKILIDANLASVWTDYKFYVGEKFSHCGVNSFQLFKGEDGWKIIYIIDTRRKDNCNL</sequence>
<protein>
    <submittedName>
        <fullName evidence="2">Nuclear transport factor 2 family protein</fullName>
    </submittedName>
</protein>
<keyword evidence="3" id="KW-1185">Reference proteome</keyword>
<organism evidence="2 3">
    <name type="scientific">Pedobacter boryungensis</name>
    <dbReference type="NCBI Taxonomy" id="869962"/>
    <lineage>
        <taxon>Bacteria</taxon>
        <taxon>Pseudomonadati</taxon>
        <taxon>Bacteroidota</taxon>
        <taxon>Sphingobacteriia</taxon>
        <taxon>Sphingobacteriales</taxon>
        <taxon>Sphingobacteriaceae</taxon>
        <taxon>Pedobacter</taxon>
    </lineage>
</organism>
<feature type="chain" id="PRO_5045775479" evidence="1">
    <location>
        <begin position="21"/>
        <end position="154"/>
    </location>
</feature>
<gene>
    <name evidence="2" type="ORF">HQN85_14265</name>
</gene>
<reference evidence="2 3" key="1">
    <citation type="submission" date="2020-05" db="EMBL/GenBank/DDBJ databases">
        <title>Description of Pedobacter foliorum sp. nov.</title>
        <authorList>
            <person name="Qi S."/>
            <person name="Carlier A."/>
            <person name="Cnockaert M."/>
            <person name="Vandamme P."/>
        </authorList>
    </citation>
    <scope>NUCLEOTIDE SEQUENCE [LARGE SCALE GENOMIC DNA]</scope>
    <source>
        <strain evidence="2 3">LMG 31300</strain>
    </source>
</reference>
<evidence type="ECO:0000256" key="1">
    <source>
        <dbReference type="SAM" id="SignalP"/>
    </source>
</evidence>
<accession>A0ABX2DGI3</accession>
<dbReference type="EMBL" id="JABMKV010000003">
    <property type="protein sequence ID" value="NQX32902.1"/>
    <property type="molecule type" value="Genomic_DNA"/>
</dbReference>
<dbReference type="InterPro" id="IPR039437">
    <property type="entry name" value="FrzH/put_lumazine-bd"/>
</dbReference>
<dbReference type="RefSeq" id="WP_173273454.1">
    <property type="nucleotide sequence ID" value="NZ_JABMKV010000003.1"/>
</dbReference>
<proteinExistence type="predicted"/>
<name>A0ABX2DGI3_9SPHI</name>
<feature type="signal peptide" evidence="1">
    <location>
        <begin position="1"/>
        <end position="20"/>
    </location>
</feature>
<evidence type="ECO:0000313" key="3">
    <source>
        <dbReference type="Proteomes" id="UP000762110"/>
    </source>
</evidence>
<comment type="caution">
    <text evidence="2">The sequence shown here is derived from an EMBL/GenBank/DDBJ whole genome shotgun (WGS) entry which is preliminary data.</text>
</comment>
<keyword evidence="1" id="KW-0732">Signal</keyword>
<dbReference type="SUPFAM" id="SSF54427">
    <property type="entry name" value="NTF2-like"/>
    <property type="match status" value="1"/>
</dbReference>
<dbReference type="InterPro" id="IPR032710">
    <property type="entry name" value="NTF2-like_dom_sf"/>
</dbReference>
<evidence type="ECO:0000313" key="2">
    <source>
        <dbReference type="EMBL" id="NQX32902.1"/>
    </source>
</evidence>
<dbReference type="Pfam" id="PF12893">
    <property type="entry name" value="Lumazine_bd_2"/>
    <property type="match status" value="1"/>
</dbReference>